<accession>A0A371DHU3</accession>
<name>A0A371DHU3_9APHY</name>
<organism evidence="1 2">
    <name type="scientific">Lentinus brumalis</name>
    <dbReference type="NCBI Taxonomy" id="2498619"/>
    <lineage>
        <taxon>Eukaryota</taxon>
        <taxon>Fungi</taxon>
        <taxon>Dikarya</taxon>
        <taxon>Basidiomycota</taxon>
        <taxon>Agaricomycotina</taxon>
        <taxon>Agaricomycetes</taxon>
        <taxon>Polyporales</taxon>
        <taxon>Polyporaceae</taxon>
        <taxon>Lentinus</taxon>
    </lineage>
</organism>
<keyword evidence="2" id="KW-1185">Reference proteome</keyword>
<evidence type="ECO:0000313" key="1">
    <source>
        <dbReference type="EMBL" id="RDX52101.1"/>
    </source>
</evidence>
<sequence>MWCGSGSFSTRTSRLLTLPRRMRVADSYDKPRYGLLGPAASQEAGSRSHRARGRDVLLFRKRSRFVWQTIASSRRIGRAWQGWSHNPTHALPANPCKSPSSSINPWRCVPRVRHSPTSALLSSSDTLHADVRATSGAGIVRESLVCRKRPGSGPFMQRERASTATAQAAYAHGAGCRYCVSGGYCQCWREREDPFAFGRRC</sequence>
<proteinExistence type="predicted"/>
<dbReference type="Proteomes" id="UP000256964">
    <property type="component" value="Unassembled WGS sequence"/>
</dbReference>
<dbReference type="EMBL" id="KZ857392">
    <property type="protein sequence ID" value="RDX52101.1"/>
    <property type="molecule type" value="Genomic_DNA"/>
</dbReference>
<evidence type="ECO:0000313" key="2">
    <source>
        <dbReference type="Proteomes" id="UP000256964"/>
    </source>
</evidence>
<gene>
    <name evidence="1" type="ORF">OH76DRAFT_243965</name>
</gene>
<reference evidence="1 2" key="1">
    <citation type="journal article" date="2018" name="Biotechnol. Biofuels">
        <title>Integrative visual omics of the white-rot fungus Polyporus brumalis exposes the biotechnological potential of its oxidative enzymes for delignifying raw plant biomass.</title>
        <authorList>
            <person name="Miyauchi S."/>
            <person name="Rancon A."/>
            <person name="Drula E."/>
            <person name="Hage H."/>
            <person name="Chaduli D."/>
            <person name="Favel A."/>
            <person name="Grisel S."/>
            <person name="Henrissat B."/>
            <person name="Herpoel-Gimbert I."/>
            <person name="Ruiz-Duenas F.J."/>
            <person name="Chevret D."/>
            <person name="Hainaut M."/>
            <person name="Lin J."/>
            <person name="Wang M."/>
            <person name="Pangilinan J."/>
            <person name="Lipzen A."/>
            <person name="Lesage-Meessen L."/>
            <person name="Navarro D."/>
            <person name="Riley R."/>
            <person name="Grigoriev I.V."/>
            <person name="Zhou S."/>
            <person name="Raouche S."/>
            <person name="Rosso M.N."/>
        </authorList>
    </citation>
    <scope>NUCLEOTIDE SEQUENCE [LARGE SCALE GENOMIC DNA]</scope>
    <source>
        <strain evidence="1 2">BRFM 1820</strain>
    </source>
</reference>
<protein>
    <submittedName>
        <fullName evidence="1">Uncharacterized protein</fullName>
    </submittedName>
</protein>
<dbReference type="AlphaFoldDB" id="A0A371DHU3"/>